<gene>
    <name evidence="3" type="ORF">HCU74_19080</name>
</gene>
<proteinExistence type="predicted"/>
<evidence type="ECO:0000259" key="2">
    <source>
        <dbReference type="Pfam" id="PF12706"/>
    </source>
</evidence>
<dbReference type="SUPFAM" id="SSF56281">
    <property type="entry name" value="Metallo-hydrolase/oxidoreductase"/>
    <property type="match status" value="1"/>
</dbReference>
<comment type="caution">
    <text evidence="3">The sequence shown here is derived from an EMBL/GenBank/DDBJ whole genome shotgun (WGS) entry which is preliminary data.</text>
</comment>
<keyword evidence="1" id="KW-0732">Signal</keyword>
<dbReference type="PANTHER" id="PTHR15032">
    <property type="entry name" value="N-ACYL-PHOSPHATIDYLETHANOLAMINE-HYDROLYZING PHOSPHOLIPASE D"/>
    <property type="match status" value="1"/>
</dbReference>
<dbReference type="EMBL" id="JAAWWK010000008">
    <property type="protein sequence ID" value="NKI19515.1"/>
    <property type="molecule type" value="Genomic_DNA"/>
</dbReference>
<dbReference type="PANTHER" id="PTHR15032:SF4">
    <property type="entry name" value="N-ACYL-PHOSPHATIDYLETHANOLAMINE-HYDROLYZING PHOSPHOLIPASE D"/>
    <property type="match status" value="1"/>
</dbReference>
<dbReference type="RefSeq" id="WP_168452025.1">
    <property type="nucleotide sequence ID" value="NZ_JAAWWK010000008.1"/>
</dbReference>
<feature type="signal peptide" evidence="1">
    <location>
        <begin position="1"/>
        <end position="34"/>
    </location>
</feature>
<dbReference type="InterPro" id="IPR036866">
    <property type="entry name" value="RibonucZ/Hydroxyglut_hydro"/>
</dbReference>
<accession>A0ABX1GKM5</accession>
<reference evidence="3 4" key="1">
    <citation type="submission" date="2020-04" db="EMBL/GenBank/DDBJ databases">
        <authorList>
            <person name="Yoon J."/>
        </authorList>
    </citation>
    <scope>NUCLEOTIDE SEQUENCE [LARGE SCALE GENOMIC DNA]</scope>
    <source>
        <strain evidence="3 4">KMU-166</strain>
    </source>
</reference>
<dbReference type="Proteomes" id="UP000765845">
    <property type="component" value="Unassembled WGS sequence"/>
</dbReference>
<evidence type="ECO:0000256" key="1">
    <source>
        <dbReference type="SAM" id="SignalP"/>
    </source>
</evidence>
<evidence type="ECO:0000313" key="3">
    <source>
        <dbReference type="EMBL" id="NKI19515.1"/>
    </source>
</evidence>
<name>A0ABX1GKM5_9GAMM</name>
<keyword evidence="4" id="KW-1185">Reference proteome</keyword>
<evidence type="ECO:0000313" key="4">
    <source>
        <dbReference type="Proteomes" id="UP000765845"/>
    </source>
</evidence>
<feature type="domain" description="Metallo-beta-lactamase" evidence="2">
    <location>
        <begin position="120"/>
        <end position="316"/>
    </location>
</feature>
<protein>
    <submittedName>
        <fullName evidence="3">MBL fold metallo-hydrolase</fullName>
    </submittedName>
</protein>
<feature type="chain" id="PRO_5045106792" evidence="1">
    <location>
        <begin position="35"/>
        <end position="359"/>
    </location>
</feature>
<dbReference type="Gene3D" id="3.60.15.10">
    <property type="entry name" value="Ribonuclease Z/Hydroxyacylglutathione hydrolase-like"/>
    <property type="match status" value="1"/>
</dbReference>
<sequence length="359" mass="40543">MPLCHLSRQRHTSTLFSGFLLLTSLLLGSLPSGAAPAPPPPHHGDEGFQNPHLEHFDKSLWELLRLRFFSDLYIADQHRQRQRITSTVPSPALTSPDHQRLQISWVGHSTFVIQHRGITVLTDPIFSQRASPLSFLGPKRLVPMPISLEQLPPIDLVLISHNHYDHLDRDSIRALGNQPLYLVPLGLKPWFTKLGIAPDRVIERDWWQTARIGEATVTATPSQHWSGRGIGDRFASLWASWHIQIDQRSIWFGGDTGYNPIQFKEIGRRLPRPDIALIPIGAYLPRDFLREQHVDPGEAVQIHLDLRARKSIGMHWATFQLSAEDIDAPQKDLKQAADNAKLAKDEFTTLAIGETVVVD</sequence>
<dbReference type="Pfam" id="PF12706">
    <property type="entry name" value="Lactamase_B_2"/>
    <property type="match status" value="1"/>
</dbReference>
<organism evidence="3 4">
    <name type="scientific">Spongiibacter thalassae</name>
    <dbReference type="NCBI Taxonomy" id="2721624"/>
    <lineage>
        <taxon>Bacteria</taxon>
        <taxon>Pseudomonadati</taxon>
        <taxon>Pseudomonadota</taxon>
        <taxon>Gammaproteobacteria</taxon>
        <taxon>Cellvibrionales</taxon>
        <taxon>Spongiibacteraceae</taxon>
        <taxon>Spongiibacter</taxon>
    </lineage>
</organism>
<dbReference type="InterPro" id="IPR001279">
    <property type="entry name" value="Metallo-B-lactamas"/>
</dbReference>